<dbReference type="RefSeq" id="WP_066203772.1">
    <property type="nucleotide sequence ID" value="NZ_CBCSAS010000010.1"/>
</dbReference>
<evidence type="ECO:0000313" key="5">
    <source>
        <dbReference type="Proteomes" id="UP000243024"/>
    </source>
</evidence>
<keyword evidence="2" id="KW-0472">Membrane</keyword>
<gene>
    <name evidence="4" type="ORF">HSCHL_1491</name>
    <name evidence="3" type="ORF">SA87_04870</name>
</gene>
<feature type="transmembrane region" description="Helical" evidence="2">
    <location>
        <begin position="43"/>
        <end position="69"/>
    </location>
</feature>
<dbReference type="Proteomes" id="UP000243024">
    <property type="component" value="Unassembled WGS sequence"/>
</dbReference>
<organism evidence="3 5">
    <name type="scientific">Hydrogenibacillus schlegelii</name>
    <name type="common">Bacillus schlegelii</name>
    <dbReference type="NCBI Taxonomy" id="1484"/>
    <lineage>
        <taxon>Bacteria</taxon>
        <taxon>Bacillati</taxon>
        <taxon>Bacillota</taxon>
        <taxon>Bacilli</taxon>
        <taxon>Bacillales</taxon>
        <taxon>Bacillales Family X. Incertae Sedis</taxon>
        <taxon>Hydrogenibacillus</taxon>
    </lineage>
</organism>
<dbReference type="EMBL" id="PEBV01000011">
    <property type="protein sequence ID" value="PTQ53723.1"/>
    <property type="molecule type" value="Genomic_DNA"/>
</dbReference>
<evidence type="ECO:0000256" key="2">
    <source>
        <dbReference type="SAM" id="Phobius"/>
    </source>
</evidence>
<dbReference type="AlphaFoldDB" id="A0A179IMY1"/>
<evidence type="ECO:0000313" key="4">
    <source>
        <dbReference type="EMBL" id="PTQ53723.1"/>
    </source>
</evidence>
<keyword evidence="2" id="KW-0812">Transmembrane</keyword>
<sequence length="116" mass="12951">MDRARFLIRRSLALLLLAAVGLATALGIEWLKEAFFSSLAGTGISWARVAGGLVLFFGGLAFLGGLIFYRDAKRNYLQPRFLKWYRKKMRSRNARGADASTRRAGARSFPTKTPRP</sequence>
<accession>A0A179IMY1</accession>
<reference evidence="4 6" key="2">
    <citation type="submission" date="2017-08" db="EMBL/GenBank/DDBJ databases">
        <title>Burning lignite coal seam in the remote Altai Mountains harbors a hydrogen-driven thermophilic microbial community.</title>
        <authorList>
            <person name="Kadnikov V.V."/>
            <person name="Mardanov A.V."/>
            <person name="Ivasenko D."/>
            <person name="Beletsky A.V."/>
            <person name="Karnachuk O.V."/>
            <person name="Ravin N.V."/>
        </authorList>
    </citation>
    <scope>NUCLEOTIDE SEQUENCE [LARGE SCALE GENOMIC DNA]</scope>
    <source>
        <strain evidence="4">AL33</strain>
    </source>
</reference>
<keyword evidence="2" id="KW-1133">Transmembrane helix</keyword>
<evidence type="ECO:0000313" key="3">
    <source>
        <dbReference type="EMBL" id="OAR03222.1"/>
    </source>
</evidence>
<dbReference type="InterPro" id="IPR020138">
    <property type="entry name" value="Uncharacterised_YqzF"/>
</dbReference>
<evidence type="ECO:0000313" key="6">
    <source>
        <dbReference type="Proteomes" id="UP000244180"/>
    </source>
</evidence>
<proteinExistence type="predicted"/>
<reference evidence="3 5" key="1">
    <citation type="submission" date="2015-09" db="EMBL/GenBank/DDBJ databases">
        <title>Draft genome sequence of Hydrogenibacillus schlegelii DSM 2000.</title>
        <authorList>
            <person name="Hemp J."/>
        </authorList>
    </citation>
    <scope>NUCLEOTIDE SEQUENCE [LARGE SCALE GENOMIC DNA]</scope>
    <source>
        <strain evidence="3 5">MA 48</strain>
    </source>
</reference>
<name>A0A179IMY1_HYDSH</name>
<evidence type="ECO:0000256" key="1">
    <source>
        <dbReference type="SAM" id="MobiDB-lite"/>
    </source>
</evidence>
<keyword evidence="5" id="KW-1185">Reference proteome</keyword>
<protein>
    <submittedName>
        <fullName evidence="3">Uncharacterized protein</fullName>
    </submittedName>
</protein>
<feature type="region of interest" description="Disordered" evidence="1">
    <location>
        <begin position="90"/>
        <end position="116"/>
    </location>
</feature>
<comment type="caution">
    <text evidence="3">The sequence shown here is derived from an EMBL/GenBank/DDBJ whole genome shotgun (WGS) entry which is preliminary data.</text>
</comment>
<dbReference type="Pfam" id="PF11118">
    <property type="entry name" value="DUF2627"/>
    <property type="match status" value="1"/>
</dbReference>
<dbReference type="EMBL" id="JXBB01000066">
    <property type="protein sequence ID" value="OAR03222.1"/>
    <property type="molecule type" value="Genomic_DNA"/>
</dbReference>
<dbReference type="Proteomes" id="UP000244180">
    <property type="component" value="Unassembled WGS sequence"/>
</dbReference>